<keyword evidence="3" id="KW-1185">Reference proteome</keyword>
<evidence type="ECO:0000313" key="3">
    <source>
        <dbReference type="Proteomes" id="UP000245697"/>
    </source>
</evidence>
<dbReference type="RefSeq" id="WP_146246671.1">
    <property type="nucleotide sequence ID" value="NZ_BONA01000083.1"/>
</dbReference>
<accession>A0A316EMG1</accession>
<protein>
    <submittedName>
        <fullName evidence="2">SagB-type dehydrogenase family enzyme</fullName>
    </submittedName>
</protein>
<name>A0A316EMG1_9ACTN</name>
<gene>
    <name evidence="2" type="ORF">BC793_12879</name>
</gene>
<reference evidence="2 3" key="1">
    <citation type="submission" date="2018-05" db="EMBL/GenBank/DDBJ databases">
        <title>Genomic Encyclopedia of Archaeal and Bacterial Type Strains, Phase II (KMG-II): from individual species to whole genera.</title>
        <authorList>
            <person name="Goeker M."/>
        </authorList>
    </citation>
    <scope>NUCLEOTIDE SEQUENCE [LARGE SCALE GENOMIC DNA]</scope>
    <source>
        <strain evidence="2 3">DSM 45184</strain>
    </source>
</reference>
<proteinExistence type="predicted"/>
<dbReference type="OrthoDB" id="9801593at2"/>
<dbReference type="CDD" id="cd02142">
    <property type="entry name" value="McbC_SagB-like_oxidoreductase"/>
    <property type="match status" value="1"/>
</dbReference>
<dbReference type="PANTHER" id="PTHR43745:SF2">
    <property type="entry name" value="NITROREDUCTASE MJ1384-RELATED"/>
    <property type="match status" value="1"/>
</dbReference>
<dbReference type="Proteomes" id="UP000245697">
    <property type="component" value="Unassembled WGS sequence"/>
</dbReference>
<dbReference type="InterPro" id="IPR052544">
    <property type="entry name" value="Bacteriocin_Proc_Enz"/>
</dbReference>
<dbReference type="AlphaFoldDB" id="A0A316EMG1"/>
<evidence type="ECO:0000256" key="1">
    <source>
        <dbReference type="SAM" id="MobiDB-lite"/>
    </source>
</evidence>
<dbReference type="GO" id="GO:0016491">
    <property type="term" value="F:oxidoreductase activity"/>
    <property type="evidence" value="ECO:0007669"/>
    <property type="project" value="InterPro"/>
</dbReference>
<evidence type="ECO:0000313" key="2">
    <source>
        <dbReference type="EMBL" id="PWK33289.1"/>
    </source>
</evidence>
<dbReference type="InterPro" id="IPR000415">
    <property type="entry name" value="Nitroreductase-like"/>
</dbReference>
<organism evidence="2 3">
    <name type="scientific">Actinoplanes xinjiangensis</name>
    <dbReference type="NCBI Taxonomy" id="512350"/>
    <lineage>
        <taxon>Bacteria</taxon>
        <taxon>Bacillati</taxon>
        <taxon>Actinomycetota</taxon>
        <taxon>Actinomycetes</taxon>
        <taxon>Micromonosporales</taxon>
        <taxon>Micromonosporaceae</taxon>
        <taxon>Actinoplanes</taxon>
    </lineage>
</organism>
<dbReference type="PANTHER" id="PTHR43745">
    <property type="entry name" value="NITROREDUCTASE MJ1384-RELATED"/>
    <property type="match status" value="1"/>
</dbReference>
<dbReference type="SUPFAM" id="SSF55469">
    <property type="entry name" value="FMN-dependent nitroreductase-like"/>
    <property type="match status" value="2"/>
</dbReference>
<feature type="region of interest" description="Disordered" evidence="1">
    <location>
        <begin position="246"/>
        <end position="273"/>
    </location>
</feature>
<comment type="caution">
    <text evidence="2">The sequence shown here is derived from an EMBL/GenBank/DDBJ whole genome shotgun (WGS) entry which is preliminary data.</text>
</comment>
<sequence length="463" mass="49326">MRTAPVPVTADAELLRTDPRAANPPDWRVDWADGPWPVKVLTGGVRRPADGWLGRLLFHTFAVSRIRADAHGGMAATPGRPAPAGHASPVLLRRPVPSGGSMYPAEVYVAGDGVHHYDPYRHELVDLGRRSGPGLPPVCLVLTHRFWKNFYKYGDFAYRLGAVDVGVALGRILRLARTATLWTAFDDARIEAVLGLDGDDEAVYAVVGLPTATPVPPSASRSPEVLERSRHVRRSARFDALHRAARRAAPAGEPSGPPGPAGPGVALPSPSPTEPRFADMLARTCAGARFDGRTADPGALADVLHHTAAALDLPIARGLSLYVAVHRVTGVAGGWYRYRPDRHDLVPVGAGHTGDTGRVLQRALFAASLNIELAAFTVHIGAPAGDRCPDMRRWREQQMAVGIAVEAITVRATTAGLSGHPVLGFDVGRVERAYGLTGDGIQAQVSVGSARPGLNWEVSVMPR</sequence>
<dbReference type="Gene3D" id="3.40.109.10">
    <property type="entry name" value="NADH Oxidase"/>
    <property type="match status" value="2"/>
</dbReference>
<dbReference type="EMBL" id="QGGR01000028">
    <property type="protein sequence ID" value="PWK33289.1"/>
    <property type="molecule type" value="Genomic_DNA"/>
</dbReference>